<dbReference type="PANTHER" id="PTHR43977">
    <property type="entry name" value="STRUCTURAL MAINTENANCE OF CHROMOSOMES PROTEIN 3"/>
    <property type="match status" value="1"/>
</dbReference>
<feature type="domain" description="RecF/RecN/SMC N-terminal" evidence="9">
    <location>
        <begin position="2"/>
        <end position="1168"/>
    </location>
</feature>
<gene>
    <name evidence="7" type="primary">smc</name>
    <name evidence="11" type="ordered locus">Ccur_05690</name>
</gene>
<reference evidence="11 12" key="1">
    <citation type="journal article" date="2009" name="Stand. Genomic Sci.">
        <title>Complete genome sequence of Cryptobacterium curtum type strain (12-3).</title>
        <authorList>
            <person name="Mavrommatis K."/>
            <person name="Pukall R."/>
            <person name="Rohde C."/>
            <person name="Chen F."/>
            <person name="Sims D."/>
            <person name="Brettin T."/>
            <person name="Kuske C."/>
            <person name="Detter J.C."/>
            <person name="Han C."/>
            <person name="Lapidus A."/>
            <person name="Copeland A."/>
            <person name="Glavina Del Rio T."/>
            <person name="Nolan M."/>
            <person name="Lucas S."/>
            <person name="Tice H."/>
            <person name="Cheng J.F."/>
            <person name="Bruce D."/>
            <person name="Goodwin L."/>
            <person name="Pitluck S."/>
            <person name="Ovchinnikova G."/>
            <person name="Pati A."/>
            <person name="Ivanova N."/>
            <person name="Chen A."/>
            <person name="Palaniappan K."/>
            <person name="Chain P."/>
            <person name="D'haeseleer P."/>
            <person name="Goker M."/>
            <person name="Bristow J."/>
            <person name="Eisen J.A."/>
            <person name="Markowitz V."/>
            <person name="Hugenholtz P."/>
            <person name="Rohde M."/>
            <person name="Klenk H.P."/>
            <person name="Kyrpides N.C."/>
        </authorList>
    </citation>
    <scope>NUCLEOTIDE SEQUENCE [LARGE SCALE GENOMIC DNA]</scope>
    <source>
        <strain evidence="12">ATCC 700683 / DSM 15641 / 12-3</strain>
    </source>
</reference>
<keyword evidence="2 7" id="KW-0963">Cytoplasm</keyword>
<organism evidence="11 12">
    <name type="scientific">Cryptobacterium curtum (strain ATCC 700683 / DSM 15641 / CCUG 43107 / 12-3)</name>
    <dbReference type="NCBI Taxonomy" id="469378"/>
    <lineage>
        <taxon>Bacteria</taxon>
        <taxon>Bacillati</taxon>
        <taxon>Actinomycetota</taxon>
        <taxon>Coriobacteriia</taxon>
        <taxon>Eggerthellales</taxon>
        <taxon>Eggerthellaceae</taxon>
        <taxon>Cryptobacterium</taxon>
    </lineage>
</organism>
<dbReference type="STRING" id="469378.Ccur_05690"/>
<dbReference type="EMBL" id="CP001682">
    <property type="protein sequence ID" value="ACU94287.1"/>
    <property type="molecule type" value="Genomic_DNA"/>
</dbReference>
<dbReference type="InterPro" id="IPR027417">
    <property type="entry name" value="P-loop_NTPase"/>
</dbReference>
<dbReference type="GO" id="GO:0005737">
    <property type="term" value="C:cytoplasm"/>
    <property type="evidence" value="ECO:0007669"/>
    <property type="project" value="UniProtKB-SubCell"/>
</dbReference>
<evidence type="ECO:0000259" key="9">
    <source>
        <dbReference type="Pfam" id="PF02463"/>
    </source>
</evidence>
<dbReference type="Proteomes" id="UP000000954">
    <property type="component" value="Chromosome"/>
</dbReference>
<evidence type="ECO:0000256" key="1">
    <source>
        <dbReference type="ARBA" id="ARBA00004496"/>
    </source>
</evidence>
<keyword evidence="5 7" id="KW-0175">Coiled coil</keyword>
<dbReference type="InterPro" id="IPR024704">
    <property type="entry name" value="SMC"/>
</dbReference>
<dbReference type="GO" id="GO:0030261">
    <property type="term" value="P:chromosome condensation"/>
    <property type="evidence" value="ECO:0007669"/>
    <property type="project" value="InterPro"/>
</dbReference>
<keyword evidence="6 7" id="KW-0238">DNA-binding</keyword>
<dbReference type="Gene3D" id="3.30.70.1620">
    <property type="match status" value="1"/>
</dbReference>
<dbReference type="eggNOG" id="COG1196">
    <property type="taxonomic scope" value="Bacteria"/>
</dbReference>
<keyword evidence="3 7" id="KW-0547">Nucleotide-binding</keyword>
<dbReference type="FunFam" id="3.40.50.300:FF:000984">
    <property type="entry name" value="Chromosome partition protein Smc"/>
    <property type="match status" value="1"/>
</dbReference>
<evidence type="ECO:0000259" key="10">
    <source>
        <dbReference type="Pfam" id="PF06470"/>
    </source>
</evidence>
<proteinExistence type="inferred from homology"/>
<evidence type="ECO:0000256" key="8">
    <source>
        <dbReference type="SAM" id="MobiDB-lite"/>
    </source>
</evidence>
<dbReference type="RefSeq" id="WP_012802975.1">
    <property type="nucleotide sequence ID" value="NC_013170.1"/>
</dbReference>
<dbReference type="Gene3D" id="3.40.50.300">
    <property type="entry name" value="P-loop containing nucleotide triphosphate hydrolases"/>
    <property type="match status" value="2"/>
</dbReference>
<dbReference type="NCBIfam" id="TIGR02168">
    <property type="entry name" value="SMC_prok_B"/>
    <property type="match status" value="1"/>
</dbReference>
<dbReference type="GO" id="GO:0005524">
    <property type="term" value="F:ATP binding"/>
    <property type="evidence" value="ECO:0007669"/>
    <property type="project" value="UniProtKB-UniRule"/>
</dbReference>
<dbReference type="OrthoDB" id="9808768at2"/>
<feature type="domain" description="SMC hinge" evidence="10">
    <location>
        <begin position="525"/>
        <end position="632"/>
    </location>
</feature>
<dbReference type="Pfam" id="PF06470">
    <property type="entry name" value="SMC_hinge"/>
    <property type="match status" value="1"/>
</dbReference>
<feature type="coiled-coil region" evidence="7">
    <location>
        <begin position="255"/>
        <end position="282"/>
    </location>
</feature>
<dbReference type="HAMAP" id="MF_01894">
    <property type="entry name" value="Smc_prok"/>
    <property type="match status" value="1"/>
</dbReference>
<dbReference type="FunFam" id="3.40.50.300:FF:000901">
    <property type="entry name" value="Chromosome partition protein Smc"/>
    <property type="match status" value="1"/>
</dbReference>
<evidence type="ECO:0000313" key="12">
    <source>
        <dbReference type="Proteomes" id="UP000000954"/>
    </source>
</evidence>
<dbReference type="Gene3D" id="1.20.1060.20">
    <property type="match status" value="1"/>
</dbReference>
<dbReference type="SUPFAM" id="SSF52540">
    <property type="entry name" value="P-loop containing nucleoside triphosphate hydrolases"/>
    <property type="match status" value="1"/>
</dbReference>
<dbReference type="HOGENOM" id="CLU_001042_2_2_11"/>
<accession>C7MMZ7</accession>
<dbReference type="GO" id="GO:0007059">
    <property type="term" value="P:chromosome segregation"/>
    <property type="evidence" value="ECO:0007669"/>
    <property type="project" value="UniProtKB-UniRule"/>
</dbReference>
<evidence type="ECO:0000256" key="4">
    <source>
        <dbReference type="ARBA" id="ARBA00022840"/>
    </source>
</evidence>
<comment type="domain">
    <text evidence="7">Contains large globular domains required for ATP hydrolysis at each terminus and a third globular domain forming a flexible hinge near the middle of the molecule. These domains are separated by coiled-coil structures.</text>
</comment>
<dbReference type="Pfam" id="PF02463">
    <property type="entry name" value="SMC_N"/>
    <property type="match status" value="1"/>
</dbReference>
<evidence type="ECO:0000256" key="7">
    <source>
        <dbReference type="HAMAP-Rule" id="MF_01894"/>
    </source>
</evidence>
<name>C7MMZ7_CRYCD</name>
<dbReference type="AlphaFoldDB" id="C7MMZ7"/>
<dbReference type="GO" id="GO:0005694">
    <property type="term" value="C:chromosome"/>
    <property type="evidence" value="ECO:0007669"/>
    <property type="project" value="InterPro"/>
</dbReference>
<evidence type="ECO:0000256" key="2">
    <source>
        <dbReference type="ARBA" id="ARBA00022490"/>
    </source>
</evidence>
<dbReference type="InterPro" id="IPR010935">
    <property type="entry name" value="SMC_hinge"/>
</dbReference>
<keyword evidence="12" id="KW-1185">Reference proteome</keyword>
<feature type="region of interest" description="Disordered" evidence="8">
    <location>
        <begin position="464"/>
        <end position="487"/>
    </location>
</feature>
<dbReference type="GO" id="GO:0007062">
    <property type="term" value="P:sister chromatid cohesion"/>
    <property type="evidence" value="ECO:0007669"/>
    <property type="project" value="InterPro"/>
</dbReference>
<dbReference type="PIRSF" id="PIRSF005719">
    <property type="entry name" value="SMC"/>
    <property type="match status" value="1"/>
</dbReference>
<dbReference type="GO" id="GO:0016887">
    <property type="term" value="F:ATP hydrolysis activity"/>
    <property type="evidence" value="ECO:0007669"/>
    <property type="project" value="InterPro"/>
</dbReference>
<dbReference type="KEGG" id="ccu:Ccur_05690"/>
<feature type="coiled-coil region" evidence="7">
    <location>
        <begin position="318"/>
        <end position="415"/>
    </location>
</feature>
<evidence type="ECO:0000256" key="5">
    <source>
        <dbReference type="ARBA" id="ARBA00023054"/>
    </source>
</evidence>
<protein>
    <recommendedName>
        <fullName evidence="7">Chromosome partition protein Smc</fullName>
    </recommendedName>
</protein>
<dbReference type="GO" id="GO:0006260">
    <property type="term" value="P:DNA replication"/>
    <property type="evidence" value="ECO:0007669"/>
    <property type="project" value="UniProtKB-UniRule"/>
</dbReference>
<dbReference type="InterPro" id="IPR003395">
    <property type="entry name" value="RecF/RecN/SMC_N"/>
</dbReference>
<comment type="subcellular location">
    <subcellularLocation>
        <location evidence="1 7">Cytoplasm</location>
    </subcellularLocation>
</comment>
<comment type="similarity">
    <text evidence="7">Belongs to the SMC family.</text>
</comment>
<dbReference type="InterPro" id="IPR011890">
    <property type="entry name" value="SMC_prok"/>
</dbReference>
<comment type="function">
    <text evidence="7">Required for chromosome condensation and partitioning.</text>
</comment>
<dbReference type="InterPro" id="IPR036277">
    <property type="entry name" value="SMC_hinge_sf"/>
</dbReference>
<dbReference type="GO" id="GO:0003677">
    <property type="term" value="F:DNA binding"/>
    <property type="evidence" value="ECO:0007669"/>
    <property type="project" value="UniProtKB-UniRule"/>
</dbReference>
<feature type="binding site" evidence="7">
    <location>
        <begin position="32"/>
        <end position="39"/>
    </location>
    <ligand>
        <name>ATP</name>
        <dbReference type="ChEBI" id="CHEBI:30616"/>
    </ligand>
</feature>
<dbReference type="SUPFAM" id="SSF75553">
    <property type="entry name" value="Smc hinge domain"/>
    <property type="match status" value="1"/>
</dbReference>
<feature type="coiled-coil region" evidence="7">
    <location>
        <begin position="677"/>
        <end position="795"/>
    </location>
</feature>
<evidence type="ECO:0000256" key="6">
    <source>
        <dbReference type="ARBA" id="ARBA00023125"/>
    </source>
</evidence>
<evidence type="ECO:0000256" key="3">
    <source>
        <dbReference type="ARBA" id="ARBA00022741"/>
    </source>
</evidence>
<comment type="subunit">
    <text evidence="7">Homodimer.</text>
</comment>
<evidence type="ECO:0000313" key="11">
    <source>
        <dbReference type="EMBL" id="ACU94287.1"/>
    </source>
</evidence>
<sequence length="1184" mass="129443">MHLKSLVLKGFKSFADRSVLSFEPGITAVVGPNGSGKSNVSDAVLWVLGERNAKNLRGQAMEDVIFAGSAVRKPVSVAEVELILDNTDGTLPVEYSEVSIARRMYRSGESEYLINGTIARRMDVLDILHDSGLGTGTHSIISQGHLASILQSRPEDRRALIEEAAGVLKHKQRKARSERKLERMDASLTRVRDIVAEVERTLRPLERKARRALAYKEVSAELAQVKLGLSVDDLRKLQVSWDEARTRDTQLTDKLSDMRATIEHAEKQAETLQHRLQVETADAGQATALLRRAEGISDKLDSNVLVLREKKRSLASYLAEMQLSLEAGTSRLQEAEGRQQEAREAADAAVQAREAADAALKRAQDEADEIQAHKRVLQQKSDEATRARRDALAQLEAARARQAQMLKQLAENEAAEEMLSTQTAQLTERLEAARRTAQVADEAQVDAQAACEAARVSDETAREAVGKALHERDKARGVVDQARNDRDSAQARFKGLEELERARTQENPLRAWGANAAAQPSGPARILEAIRVSDSQMEPLVSQVLADDVWALVARDESEAFNLIDRALAADTVGSISVAYGAQVDTRAQSLSDAPSGAVCLLDYVEADPTVQEALQSLSGDVLVCKTLDDARGACRAGWRAVTPDGVMALPTGTIHLLRADAEGSSARDALSVHGRLEEARKAADSAEKALAAAQQRVVAAEDNLRQHQAKNLETSQALAQAKGMAASAAEDARRAAEDLKGLEREAESLAESRRAARAALDASRPDAAALDDRIRALSVTIDEATSTINELRDQLAPVRSQADRAVANLAEAKLASATAKERTDYAARILIAREQDIKQARRAQLSLSEGIQRKGIAASRIDPLLTSLETLCAAARSRAARLETASVASQEATAALHEQINVAREEVRKAHDAFDTANEHLSDLRVEAGRLEMRVEAAISTIVDECATPLETALSLPELDDRSTAEASAFKLQRKIDGMGTVNPDAAEEYEQLKERFDYLNTQLEDMLTARRSLARIVTIIDERMKDDFANTFARVDDNFRRIFEVLFPGGSGSLELVDPDDMENTGVEVNAQPSGKRILKMSLMSGGEKSLVALALLFAVYKTRSTPFYILDEVEAALDDTNLRRLAAYLDSIRHETQFIMITHQRRTMEMADVLYGISMQADGVTKVMSQRLDKALRYAEG</sequence>
<keyword evidence="4 7" id="KW-0067">ATP-binding</keyword>